<accession>A0AA49GGA6</accession>
<reference evidence="2" key="2">
    <citation type="journal article" date="2024" name="Antonie Van Leeuwenhoek">
        <title>Roseihalotalea indica gen. nov., sp. nov., a halophilic Bacteroidetes from mesopelagic Southwest Indian Ocean with higher carbohydrate metabolic potential.</title>
        <authorList>
            <person name="Chen B."/>
            <person name="Zhang M."/>
            <person name="Lin D."/>
            <person name="Ye J."/>
            <person name="Tang K."/>
        </authorList>
    </citation>
    <scope>NUCLEOTIDE SEQUENCE</scope>
    <source>
        <strain evidence="2">TK19036</strain>
    </source>
</reference>
<dbReference type="Pfam" id="PF08240">
    <property type="entry name" value="ADH_N"/>
    <property type="match status" value="1"/>
</dbReference>
<dbReference type="InterPro" id="IPR013154">
    <property type="entry name" value="ADH-like_N"/>
</dbReference>
<dbReference type="InterPro" id="IPR002364">
    <property type="entry name" value="Quin_OxRdtase/zeta-crystal_CS"/>
</dbReference>
<dbReference type="Gene3D" id="3.40.50.720">
    <property type="entry name" value="NAD(P)-binding Rossmann-like Domain"/>
    <property type="match status" value="1"/>
</dbReference>
<dbReference type="PANTHER" id="PTHR44013">
    <property type="entry name" value="ZINC-TYPE ALCOHOL DEHYDROGENASE-LIKE PROTEIN C16A3.02C"/>
    <property type="match status" value="1"/>
</dbReference>
<dbReference type="InterPro" id="IPR036291">
    <property type="entry name" value="NAD(P)-bd_dom_sf"/>
</dbReference>
<evidence type="ECO:0000259" key="1">
    <source>
        <dbReference type="SMART" id="SM00829"/>
    </source>
</evidence>
<dbReference type="EMBL" id="CP120682">
    <property type="protein sequence ID" value="WKN34115.1"/>
    <property type="molecule type" value="Genomic_DNA"/>
</dbReference>
<feature type="domain" description="Enoyl reductase (ER)" evidence="1">
    <location>
        <begin position="11"/>
        <end position="317"/>
    </location>
</feature>
<dbReference type="GO" id="GO:0008270">
    <property type="term" value="F:zinc ion binding"/>
    <property type="evidence" value="ECO:0007669"/>
    <property type="project" value="InterPro"/>
</dbReference>
<dbReference type="GO" id="GO:0016491">
    <property type="term" value="F:oxidoreductase activity"/>
    <property type="evidence" value="ECO:0007669"/>
    <property type="project" value="InterPro"/>
</dbReference>
<dbReference type="Pfam" id="PF13602">
    <property type="entry name" value="ADH_zinc_N_2"/>
    <property type="match status" value="1"/>
</dbReference>
<dbReference type="SMART" id="SM00829">
    <property type="entry name" value="PKS_ER"/>
    <property type="match status" value="1"/>
</dbReference>
<dbReference type="SUPFAM" id="SSF50129">
    <property type="entry name" value="GroES-like"/>
    <property type="match status" value="1"/>
</dbReference>
<protein>
    <submittedName>
        <fullName evidence="2">NAD(P)-dependent alcohol dehydrogenase</fullName>
    </submittedName>
</protein>
<dbReference type="InterPro" id="IPR011032">
    <property type="entry name" value="GroES-like_sf"/>
</dbReference>
<reference evidence="2" key="1">
    <citation type="journal article" date="2023" name="Comput. Struct. Biotechnol. J.">
        <title>Discovery of a novel marine Bacteroidetes with a rich repertoire of carbohydrate-active enzymes.</title>
        <authorList>
            <person name="Chen B."/>
            <person name="Liu G."/>
            <person name="Chen Q."/>
            <person name="Wang H."/>
            <person name="Liu L."/>
            <person name="Tang K."/>
        </authorList>
    </citation>
    <scope>NUCLEOTIDE SEQUENCE</scope>
    <source>
        <strain evidence="2">TK19036</strain>
    </source>
</reference>
<dbReference type="PROSITE" id="PS01162">
    <property type="entry name" value="QOR_ZETA_CRYSTAL"/>
    <property type="match status" value="1"/>
</dbReference>
<sequence>MMKAIINEQYGLPDILALKEVDRPEPKPHEVLVKVLAASVNKADWHLLRGEPFPIRLMAGLHKPKYQILGADVAGVVERVGQAVSQFKRGDEVFGDLSGNGFGGFAEYVAADEKYLAKKPSNLTYEETAALPLAAITALQGLRNKGKIKAGQEVLINGASGGVGGYAIQIAKSFGAKVTAVCSTGKVENALTQGADQVIDYTVQDFTKDDKQYDLIFDVVANHSLRAISRVLCRKGTYVSCAFSMGAMFLGLWKSMTEGKKMITLLASANAADLQCIGKLAEEGKLTPIIERTFTLDDVPEALQIMGNGRAAGKLIITL</sequence>
<dbReference type="InterPro" id="IPR020843">
    <property type="entry name" value="ER"/>
</dbReference>
<dbReference type="Gene3D" id="3.90.180.10">
    <property type="entry name" value="Medium-chain alcohol dehydrogenases, catalytic domain"/>
    <property type="match status" value="1"/>
</dbReference>
<proteinExistence type="predicted"/>
<dbReference type="SUPFAM" id="SSF51735">
    <property type="entry name" value="NAD(P)-binding Rossmann-fold domains"/>
    <property type="match status" value="1"/>
</dbReference>
<evidence type="ECO:0000313" key="2">
    <source>
        <dbReference type="EMBL" id="WKN34115.1"/>
    </source>
</evidence>
<dbReference type="CDD" id="cd08267">
    <property type="entry name" value="MDR1"/>
    <property type="match status" value="1"/>
</dbReference>
<dbReference type="PANTHER" id="PTHR44013:SF1">
    <property type="entry name" value="ZINC-TYPE ALCOHOL DEHYDROGENASE-LIKE PROTEIN C16A3.02C"/>
    <property type="match status" value="1"/>
</dbReference>
<gene>
    <name evidence="2" type="ORF">K4G66_17190</name>
</gene>
<organism evidence="2">
    <name type="scientific">Roseihalotalea indica</name>
    <dbReference type="NCBI Taxonomy" id="2867963"/>
    <lineage>
        <taxon>Bacteria</taxon>
        <taxon>Pseudomonadati</taxon>
        <taxon>Bacteroidota</taxon>
        <taxon>Cytophagia</taxon>
        <taxon>Cytophagales</taxon>
        <taxon>Catalimonadaceae</taxon>
        <taxon>Roseihalotalea</taxon>
    </lineage>
</organism>
<dbReference type="AlphaFoldDB" id="A0AA49GGA6"/>
<dbReference type="InterPro" id="IPR052733">
    <property type="entry name" value="Chloroplast_QOR"/>
</dbReference>
<name>A0AA49GGA6_9BACT</name>